<dbReference type="EMBL" id="CAUOFW020001241">
    <property type="protein sequence ID" value="CAK9142659.1"/>
    <property type="molecule type" value="Genomic_DNA"/>
</dbReference>
<dbReference type="AlphaFoldDB" id="A0ABC8RI07"/>
<dbReference type="Gene3D" id="3.50.50.60">
    <property type="entry name" value="FAD/NAD(P)-binding domain"/>
    <property type="match status" value="1"/>
</dbReference>
<organism evidence="1 2">
    <name type="scientific">Ilex paraguariensis</name>
    <name type="common">yerba mate</name>
    <dbReference type="NCBI Taxonomy" id="185542"/>
    <lineage>
        <taxon>Eukaryota</taxon>
        <taxon>Viridiplantae</taxon>
        <taxon>Streptophyta</taxon>
        <taxon>Embryophyta</taxon>
        <taxon>Tracheophyta</taxon>
        <taxon>Spermatophyta</taxon>
        <taxon>Magnoliopsida</taxon>
        <taxon>eudicotyledons</taxon>
        <taxon>Gunneridae</taxon>
        <taxon>Pentapetalae</taxon>
        <taxon>asterids</taxon>
        <taxon>campanulids</taxon>
        <taxon>Aquifoliales</taxon>
        <taxon>Aquifoliaceae</taxon>
        <taxon>Ilex</taxon>
    </lineage>
</organism>
<accession>A0ABC8RI07</accession>
<reference evidence="1 2" key="1">
    <citation type="submission" date="2024-02" db="EMBL/GenBank/DDBJ databases">
        <authorList>
            <person name="Vignale AGUSTIN F."/>
            <person name="Sosa J E."/>
            <person name="Modenutti C."/>
        </authorList>
    </citation>
    <scope>NUCLEOTIDE SEQUENCE [LARGE SCALE GENOMIC DNA]</scope>
</reference>
<proteinExistence type="predicted"/>
<evidence type="ECO:0000313" key="1">
    <source>
        <dbReference type="EMBL" id="CAK9142659.1"/>
    </source>
</evidence>
<sequence length="81" mass="8758">MSARGPLQLFPMTPDLGQAGCSAQEDAVILGRHIGETVIRDGRLVPKEAATVIERSREQVKRQVLHMGQTDWGSSSSSSPK</sequence>
<protein>
    <submittedName>
        <fullName evidence="1">Uncharacterized protein</fullName>
    </submittedName>
</protein>
<gene>
    <name evidence="1" type="ORF">ILEXP_LOCUS10339</name>
</gene>
<dbReference type="Proteomes" id="UP001642360">
    <property type="component" value="Unassembled WGS sequence"/>
</dbReference>
<keyword evidence="2" id="KW-1185">Reference proteome</keyword>
<name>A0ABC8RI07_9AQUA</name>
<dbReference type="InterPro" id="IPR036188">
    <property type="entry name" value="FAD/NAD-bd_sf"/>
</dbReference>
<comment type="caution">
    <text evidence="1">The sequence shown here is derived from an EMBL/GenBank/DDBJ whole genome shotgun (WGS) entry which is preliminary data.</text>
</comment>
<evidence type="ECO:0000313" key="2">
    <source>
        <dbReference type="Proteomes" id="UP001642360"/>
    </source>
</evidence>